<protein>
    <submittedName>
        <fullName evidence="1">Uncharacterized protein</fullName>
    </submittedName>
</protein>
<dbReference type="Proteomes" id="UP000033930">
    <property type="component" value="Unassembled WGS sequence"/>
</dbReference>
<name>A0A0G0YET5_9BACT</name>
<sequence>MDRILATLVLLAALVLGCDVTDPNDTDTDDTGDTTPEVYEASFKAFINTYGWDGDAVVLLDSSELDKTIHGNGASFIASAEGETTVTGTTPDLLELNAGIWNAAYIYADYPIPYVGWTSADLSSSSDLGASLCVDLSGDWSCDDGMHPDPIETEGVVMNDCSVQFANITGFGNAWLEIDGNKVESTLGDGTTIRGIITTDTITMIVDLWNDITVEAVCDRM</sequence>
<dbReference type="PROSITE" id="PS51257">
    <property type="entry name" value="PROKAR_LIPOPROTEIN"/>
    <property type="match status" value="1"/>
</dbReference>
<organism evidence="1 2">
    <name type="scientific">Candidatus Uhrbacteria bacterium GW2011_GWC1_41_20</name>
    <dbReference type="NCBI Taxonomy" id="1618983"/>
    <lineage>
        <taxon>Bacteria</taxon>
        <taxon>Candidatus Uhriibacteriota</taxon>
    </lineage>
</organism>
<gene>
    <name evidence="1" type="ORF">UU50_C0015G0016</name>
</gene>
<dbReference type="EMBL" id="LCAW01000015">
    <property type="protein sequence ID" value="KKR98847.1"/>
    <property type="molecule type" value="Genomic_DNA"/>
</dbReference>
<dbReference type="AlphaFoldDB" id="A0A0G0YET5"/>
<evidence type="ECO:0000313" key="1">
    <source>
        <dbReference type="EMBL" id="KKR98847.1"/>
    </source>
</evidence>
<proteinExistence type="predicted"/>
<comment type="caution">
    <text evidence="1">The sequence shown here is derived from an EMBL/GenBank/DDBJ whole genome shotgun (WGS) entry which is preliminary data.</text>
</comment>
<evidence type="ECO:0000313" key="2">
    <source>
        <dbReference type="Proteomes" id="UP000033930"/>
    </source>
</evidence>
<accession>A0A0G0YET5</accession>
<reference evidence="1 2" key="1">
    <citation type="journal article" date="2015" name="Nature">
        <title>rRNA introns, odd ribosomes, and small enigmatic genomes across a large radiation of phyla.</title>
        <authorList>
            <person name="Brown C.T."/>
            <person name="Hug L.A."/>
            <person name="Thomas B.C."/>
            <person name="Sharon I."/>
            <person name="Castelle C.J."/>
            <person name="Singh A."/>
            <person name="Wilkins M.J."/>
            <person name="Williams K.H."/>
            <person name="Banfield J.F."/>
        </authorList>
    </citation>
    <scope>NUCLEOTIDE SEQUENCE [LARGE SCALE GENOMIC DNA]</scope>
</reference>